<dbReference type="EMBL" id="GG663744">
    <property type="protein sequence ID" value="EEH54221.1"/>
    <property type="molecule type" value="Genomic_DNA"/>
</dbReference>
<dbReference type="GeneID" id="9687031"/>
<accession>C1N1N6</accession>
<organism evidence="2">
    <name type="scientific">Micromonas pusilla (strain CCMP1545)</name>
    <name type="common">Picoplanktonic green alga</name>
    <dbReference type="NCBI Taxonomy" id="564608"/>
    <lineage>
        <taxon>Eukaryota</taxon>
        <taxon>Viridiplantae</taxon>
        <taxon>Chlorophyta</taxon>
        <taxon>Mamiellophyceae</taxon>
        <taxon>Mamiellales</taxon>
        <taxon>Mamiellaceae</taxon>
        <taxon>Micromonas</taxon>
    </lineage>
</organism>
<dbReference type="KEGG" id="mpp:MICPUCDRAFT_51478"/>
<dbReference type="RefSeq" id="XP_003061591.1">
    <property type="nucleotide sequence ID" value="XM_003061545.1"/>
</dbReference>
<gene>
    <name evidence="1" type="ORF">MICPUCDRAFT_51478</name>
</gene>
<keyword evidence="2" id="KW-1185">Reference proteome</keyword>
<evidence type="ECO:0000313" key="2">
    <source>
        <dbReference type="Proteomes" id="UP000001876"/>
    </source>
</evidence>
<evidence type="ECO:0000313" key="1">
    <source>
        <dbReference type="EMBL" id="EEH54221.1"/>
    </source>
</evidence>
<name>C1N1N6_MICPC</name>
<reference evidence="1 2" key="1">
    <citation type="journal article" date="2009" name="Science">
        <title>Green evolution and dynamic adaptations revealed by genomes of the marine picoeukaryotes Micromonas.</title>
        <authorList>
            <person name="Worden A.Z."/>
            <person name="Lee J.H."/>
            <person name="Mock T."/>
            <person name="Rouze P."/>
            <person name="Simmons M.P."/>
            <person name="Aerts A.L."/>
            <person name="Allen A.E."/>
            <person name="Cuvelier M.L."/>
            <person name="Derelle E."/>
            <person name="Everett M.V."/>
            <person name="Foulon E."/>
            <person name="Grimwood J."/>
            <person name="Gundlach H."/>
            <person name="Henrissat B."/>
            <person name="Napoli C."/>
            <person name="McDonald S.M."/>
            <person name="Parker M.S."/>
            <person name="Rombauts S."/>
            <person name="Salamov A."/>
            <person name="Von Dassow P."/>
            <person name="Badger J.H."/>
            <person name="Coutinho P.M."/>
            <person name="Demir E."/>
            <person name="Dubchak I."/>
            <person name="Gentemann C."/>
            <person name="Eikrem W."/>
            <person name="Gready J.E."/>
            <person name="John U."/>
            <person name="Lanier W."/>
            <person name="Lindquist E.A."/>
            <person name="Lucas S."/>
            <person name="Mayer K.F."/>
            <person name="Moreau H."/>
            <person name="Not F."/>
            <person name="Otillar R."/>
            <person name="Panaud O."/>
            <person name="Pangilinan J."/>
            <person name="Paulsen I."/>
            <person name="Piegu B."/>
            <person name="Poliakov A."/>
            <person name="Robbens S."/>
            <person name="Schmutz J."/>
            <person name="Toulza E."/>
            <person name="Wyss T."/>
            <person name="Zelensky A."/>
            <person name="Zhou K."/>
            <person name="Armbrust E.V."/>
            <person name="Bhattacharya D."/>
            <person name="Goodenough U.W."/>
            <person name="Van de Peer Y."/>
            <person name="Grigoriev I.V."/>
        </authorList>
    </citation>
    <scope>NUCLEOTIDE SEQUENCE [LARGE SCALE GENOMIC DNA]</scope>
    <source>
        <strain evidence="1 2">CCMP1545</strain>
    </source>
</reference>
<proteinExistence type="predicted"/>
<sequence>MTTKKRKKPRRIFDAARGGALVLHARADGSEEYVPLSRLIEEVNERFMASDEEDGGVSVSL</sequence>
<dbReference type="Proteomes" id="UP000001876">
    <property type="component" value="Unassembled WGS sequence"/>
</dbReference>
<dbReference type="AlphaFoldDB" id="C1N1N6"/>
<protein>
    <submittedName>
        <fullName evidence="1">Predicted protein</fullName>
    </submittedName>
</protein>